<keyword evidence="4 6" id="KW-0472">Membrane</keyword>
<evidence type="ECO:0000313" key="7">
    <source>
        <dbReference type="EMBL" id="CZR62645.1"/>
    </source>
</evidence>
<dbReference type="PANTHER" id="PTHR15549:SF33">
    <property type="entry name" value="MEMBRANE PROTEIN WSC4, PUTATIVE (AFU_ORTHOLOGUE AFUA_5G09020)-RELATED"/>
    <property type="match status" value="1"/>
</dbReference>
<feature type="region of interest" description="Disordered" evidence="5">
    <location>
        <begin position="200"/>
        <end position="240"/>
    </location>
</feature>
<dbReference type="GO" id="GO:0016020">
    <property type="term" value="C:membrane"/>
    <property type="evidence" value="ECO:0007669"/>
    <property type="project" value="UniProtKB-SubCell"/>
</dbReference>
<evidence type="ECO:0000256" key="5">
    <source>
        <dbReference type="SAM" id="MobiDB-lite"/>
    </source>
</evidence>
<evidence type="ECO:0000256" key="1">
    <source>
        <dbReference type="ARBA" id="ARBA00004167"/>
    </source>
</evidence>
<evidence type="ECO:0000313" key="8">
    <source>
        <dbReference type="Proteomes" id="UP000184330"/>
    </source>
</evidence>
<dbReference type="PANTHER" id="PTHR15549">
    <property type="entry name" value="PAIRED IMMUNOGLOBULIN-LIKE TYPE 2 RECEPTOR"/>
    <property type="match status" value="1"/>
</dbReference>
<feature type="region of interest" description="Disordered" evidence="5">
    <location>
        <begin position="298"/>
        <end position="348"/>
    </location>
</feature>
<evidence type="ECO:0000256" key="3">
    <source>
        <dbReference type="ARBA" id="ARBA00022989"/>
    </source>
</evidence>
<keyword evidence="8" id="KW-1185">Reference proteome</keyword>
<proteinExistence type="predicted"/>
<organism evidence="7 8">
    <name type="scientific">Phialocephala subalpina</name>
    <dbReference type="NCBI Taxonomy" id="576137"/>
    <lineage>
        <taxon>Eukaryota</taxon>
        <taxon>Fungi</taxon>
        <taxon>Dikarya</taxon>
        <taxon>Ascomycota</taxon>
        <taxon>Pezizomycotina</taxon>
        <taxon>Leotiomycetes</taxon>
        <taxon>Helotiales</taxon>
        <taxon>Mollisiaceae</taxon>
        <taxon>Phialocephala</taxon>
        <taxon>Phialocephala fortinii species complex</taxon>
    </lineage>
</organism>
<dbReference type="GO" id="GO:0071944">
    <property type="term" value="C:cell periphery"/>
    <property type="evidence" value="ECO:0007669"/>
    <property type="project" value="UniProtKB-ARBA"/>
</dbReference>
<gene>
    <name evidence="7" type="ORF">PAC_12542</name>
</gene>
<keyword evidence="3 6" id="KW-1133">Transmembrane helix</keyword>
<name>A0A1L7XCA8_9HELO</name>
<dbReference type="OrthoDB" id="5429716at2759"/>
<reference evidence="7 8" key="1">
    <citation type="submission" date="2016-03" db="EMBL/GenBank/DDBJ databases">
        <authorList>
            <person name="Ploux O."/>
        </authorList>
    </citation>
    <scope>NUCLEOTIDE SEQUENCE [LARGE SCALE GENOMIC DNA]</scope>
    <source>
        <strain evidence="7 8">UAMH 11012</strain>
    </source>
</reference>
<dbReference type="STRING" id="576137.A0A1L7XCA8"/>
<protein>
    <submittedName>
        <fullName evidence="7">Uncharacterized protein</fullName>
    </submittedName>
</protein>
<keyword evidence="2 6" id="KW-0812">Transmembrane</keyword>
<dbReference type="AlphaFoldDB" id="A0A1L7XCA8"/>
<dbReference type="EMBL" id="FJOG01000021">
    <property type="protein sequence ID" value="CZR62645.1"/>
    <property type="molecule type" value="Genomic_DNA"/>
</dbReference>
<dbReference type="Proteomes" id="UP000184330">
    <property type="component" value="Unassembled WGS sequence"/>
</dbReference>
<accession>A0A1L7XCA8</accession>
<sequence>MSTNQARTNLGPLTTVASLPASCSYAIEQCSTCGQAWGAQMCFASTISSSITYGVQDNTDCWPTTASTVTAPPIPVQGWGFYSPGLECPNGMVSACSATGGVASGWPVQFGMLKEETAVGCCPSGYTCANGYAQTCLTTATSTSFSVLNCVSGTTGAFTVLTVPSAYTNTASSSSALATQLSFVLSAPLIEIRWQSSDRASSTSSSSSSTSTSVSGTGTGTGASATSSSSSLPLASSTPSSGLSTGAKAGIGIGAALGALALLGALAFFIYRKRKNAYAKAGQNSPGYLNPESATPVYELKDGNQGNYAASELPSGTQVAELPPGSRPPPPGYGTDKGNGPGQVHEMP</sequence>
<feature type="compositionally biased region" description="Polar residues" evidence="5">
    <location>
        <begin position="304"/>
        <end position="318"/>
    </location>
</feature>
<evidence type="ECO:0000256" key="4">
    <source>
        <dbReference type="ARBA" id="ARBA00023136"/>
    </source>
</evidence>
<evidence type="ECO:0000256" key="2">
    <source>
        <dbReference type="ARBA" id="ARBA00022692"/>
    </source>
</evidence>
<feature type="transmembrane region" description="Helical" evidence="6">
    <location>
        <begin position="249"/>
        <end position="271"/>
    </location>
</feature>
<evidence type="ECO:0000256" key="6">
    <source>
        <dbReference type="SAM" id="Phobius"/>
    </source>
</evidence>
<comment type="subcellular location">
    <subcellularLocation>
        <location evidence="1">Membrane</location>
        <topology evidence="1">Single-pass membrane protein</topology>
    </subcellularLocation>
</comment>
<dbReference type="InterPro" id="IPR051694">
    <property type="entry name" value="Immunoregulatory_rcpt-like"/>
</dbReference>